<organism evidence="2 3">
    <name type="scientific">Komarekiella delphini-convector SJRDD-AB1</name>
    <dbReference type="NCBI Taxonomy" id="2593771"/>
    <lineage>
        <taxon>Bacteria</taxon>
        <taxon>Bacillati</taxon>
        <taxon>Cyanobacteriota</taxon>
        <taxon>Cyanophyceae</taxon>
        <taxon>Nostocales</taxon>
        <taxon>Nostocaceae</taxon>
        <taxon>Komarekiella</taxon>
        <taxon>Komarekiella delphini-convector</taxon>
    </lineage>
</organism>
<protein>
    <submittedName>
        <fullName evidence="2">Class I SAM-dependent methyltransferase</fullName>
    </submittedName>
</protein>
<dbReference type="Gene3D" id="2.20.130.10">
    <property type="entry name" value="CAC2371-like domains"/>
    <property type="match status" value="1"/>
</dbReference>
<dbReference type="CDD" id="cd02440">
    <property type="entry name" value="AdoMet_MTases"/>
    <property type="match status" value="1"/>
</dbReference>
<dbReference type="Gene3D" id="3.40.50.150">
    <property type="entry name" value="Vaccinia Virus protein VP39"/>
    <property type="match status" value="1"/>
</dbReference>
<evidence type="ECO:0000313" key="3">
    <source>
        <dbReference type="Proteomes" id="UP001165986"/>
    </source>
</evidence>
<dbReference type="GO" id="GO:0032259">
    <property type="term" value="P:methylation"/>
    <property type="evidence" value="ECO:0007669"/>
    <property type="project" value="UniProtKB-KW"/>
</dbReference>
<dbReference type="InterPro" id="IPR029063">
    <property type="entry name" value="SAM-dependent_MTases_sf"/>
</dbReference>
<dbReference type="AlphaFoldDB" id="A0AA40T027"/>
<dbReference type="Proteomes" id="UP001165986">
    <property type="component" value="Unassembled WGS sequence"/>
</dbReference>
<dbReference type="SUPFAM" id="SSF53335">
    <property type="entry name" value="S-adenosyl-L-methionine-dependent methyltransferases"/>
    <property type="match status" value="1"/>
</dbReference>
<feature type="domain" description="Methyltransferase" evidence="1">
    <location>
        <begin position="42"/>
        <end position="137"/>
    </location>
</feature>
<sequence length="255" mass="28598">MLTLTAYGPLCTEVYDITKPIGGEYPDVPYYISHFSRISGRILEAMVGTGRLLIPLLEAGINVEGIDTSPDMLAACRKHCVERGLNPVLHQGDIENLNIPGKFSAIAVSFGSFMLLEKRSSAVAALQAFARHLEPQGRIFIDLELPIEDFKTENIVRQRAPINCPDGSTILLQSTSHIDWLNQSNMSVIRYEKWKDSKLIATELQHFPLHWFGRDEFIMCLRENGYKDITLCANYIDDLQPNAHTDTLCFSAVLA</sequence>
<proteinExistence type="predicted"/>
<comment type="caution">
    <text evidence="2">The sequence shown here is derived from an EMBL/GenBank/DDBJ whole genome shotgun (WGS) entry which is preliminary data.</text>
</comment>
<name>A0AA40T027_9NOST</name>
<evidence type="ECO:0000259" key="1">
    <source>
        <dbReference type="Pfam" id="PF13649"/>
    </source>
</evidence>
<dbReference type="GO" id="GO:0008168">
    <property type="term" value="F:methyltransferase activity"/>
    <property type="evidence" value="ECO:0007669"/>
    <property type="project" value="UniProtKB-KW"/>
</dbReference>
<dbReference type="InterPro" id="IPR041698">
    <property type="entry name" value="Methyltransf_25"/>
</dbReference>
<dbReference type="Pfam" id="PF13649">
    <property type="entry name" value="Methyltransf_25"/>
    <property type="match status" value="1"/>
</dbReference>
<reference evidence="2" key="1">
    <citation type="submission" date="2019-07" db="EMBL/GenBank/DDBJ databases">
        <title>Toxilogical consequences of a new and cryptic species of cyanobacteria (Komarekiella delphini-convector) recovered from the epidermis of a bottlenose dolphin and 1500 ft. in the air.</title>
        <authorList>
            <person name="Brown A.O."/>
            <person name="Dvorak P."/>
            <person name="Villanueva C.D."/>
            <person name="Foss A.J."/>
            <person name="Garvey A.D."/>
            <person name="Gibson Q.A."/>
            <person name="Johansen J.R."/>
            <person name="Casamatta D.A."/>
        </authorList>
    </citation>
    <scope>NUCLEOTIDE SEQUENCE</scope>
    <source>
        <strain evidence="2">SJRDD-AB1</strain>
    </source>
</reference>
<keyword evidence="2" id="KW-0808">Transferase</keyword>
<evidence type="ECO:0000313" key="2">
    <source>
        <dbReference type="EMBL" id="MBD6618413.1"/>
    </source>
</evidence>
<dbReference type="RefSeq" id="WP_191759620.1">
    <property type="nucleotide sequence ID" value="NZ_VJXY01000026.1"/>
</dbReference>
<accession>A0AA40T027</accession>
<keyword evidence="2" id="KW-0489">Methyltransferase</keyword>
<dbReference type="EMBL" id="VJXY01000026">
    <property type="protein sequence ID" value="MBD6618413.1"/>
    <property type="molecule type" value="Genomic_DNA"/>
</dbReference>
<keyword evidence="3" id="KW-1185">Reference proteome</keyword>
<gene>
    <name evidence="2" type="ORF">FNW02_21950</name>
</gene>